<evidence type="ECO:0000313" key="5">
    <source>
        <dbReference type="Proteomes" id="UP000541558"/>
    </source>
</evidence>
<evidence type="ECO:0000256" key="2">
    <source>
        <dbReference type="SAM" id="Phobius"/>
    </source>
</evidence>
<feature type="domain" description="DUF676" evidence="3">
    <location>
        <begin position="3"/>
        <end position="205"/>
    </location>
</feature>
<dbReference type="PANTHER" id="PTHR12482:SF62">
    <property type="entry name" value="LIPASE ROG1-RELATED"/>
    <property type="match status" value="1"/>
</dbReference>
<dbReference type="SUPFAM" id="SSF53474">
    <property type="entry name" value="alpha/beta-Hydrolases"/>
    <property type="match status" value="1"/>
</dbReference>
<reference evidence="4 5" key="1">
    <citation type="journal article" date="2020" name="ISME J.">
        <title>Uncovering the hidden diversity of litter-decomposition mechanisms in mushroom-forming fungi.</title>
        <authorList>
            <person name="Floudas D."/>
            <person name="Bentzer J."/>
            <person name="Ahren D."/>
            <person name="Johansson T."/>
            <person name="Persson P."/>
            <person name="Tunlid A."/>
        </authorList>
    </citation>
    <scope>NUCLEOTIDE SEQUENCE [LARGE SCALE GENOMIC DNA]</scope>
    <source>
        <strain evidence="4 5">CBS 175.51</strain>
    </source>
</reference>
<keyword evidence="2" id="KW-0472">Membrane</keyword>
<comment type="similarity">
    <text evidence="1">Belongs to the putative lipase ROG1 family.</text>
</comment>
<name>A0A8H5FIU4_9AGAR</name>
<dbReference type="Proteomes" id="UP000541558">
    <property type="component" value="Unassembled WGS sequence"/>
</dbReference>
<dbReference type="InterPro" id="IPR007751">
    <property type="entry name" value="DUF676_lipase-like"/>
</dbReference>
<keyword evidence="2" id="KW-1133">Transmembrane helix</keyword>
<evidence type="ECO:0000256" key="1">
    <source>
        <dbReference type="ARBA" id="ARBA00007920"/>
    </source>
</evidence>
<sequence length="435" mass="49164">MSPIHLLVLIHGMWGNPGHLAELQRIAGETYSEPTEDGTKLEILVPETNRENSTYDGVDWGGERVAKEILEKVEALEKDGGEVKKLSVTGYSLGGLVARYVVGILSQQGFFDKVTPVNFNTIATPHIGLPRYPSFISSVFSTLGPKLLSRTGEQFYCVDKWSPKGRPLLVVMADPERIFYQALTKFQHLRIYANAINDVTVPYVTAAIELEDPFAEYQTNGLELTMVEGHRHVIKEWSLPDIPPPRPVKPRVLSREWASSIKFRKPFLPPALQFRFPFNLVVYTMLPVLIPTFISLVLVNFTLNSHKSKARIKLLENEYKTTNEQKLIHILAELEREVEDAIVDMVDSDDPGTMTPTSSSKSVAIIRPQAHPILSAHQKKIANWLNTLPGLKKEMVFLPDIRNSHATIVSRDVKRFESHRDGEDVIRHWAKHLII</sequence>
<feature type="transmembrane region" description="Helical" evidence="2">
    <location>
        <begin position="280"/>
        <end position="303"/>
    </location>
</feature>
<proteinExistence type="inferred from homology"/>
<comment type="caution">
    <text evidence="4">The sequence shown here is derived from an EMBL/GenBank/DDBJ whole genome shotgun (WGS) entry which is preliminary data.</text>
</comment>
<evidence type="ECO:0000313" key="4">
    <source>
        <dbReference type="EMBL" id="KAF5338384.1"/>
    </source>
</evidence>
<dbReference type="InterPro" id="IPR044294">
    <property type="entry name" value="Lipase-like"/>
</dbReference>
<dbReference type="EMBL" id="JAACJK010000014">
    <property type="protein sequence ID" value="KAF5338384.1"/>
    <property type="molecule type" value="Genomic_DNA"/>
</dbReference>
<gene>
    <name evidence="4" type="ORF">D9611_012477</name>
</gene>
<keyword evidence="5" id="KW-1185">Reference proteome</keyword>
<dbReference type="OrthoDB" id="273452at2759"/>
<evidence type="ECO:0000259" key="3">
    <source>
        <dbReference type="Pfam" id="PF05057"/>
    </source>
</evidence>
<accession>A0A8H5FIU4</accession>
<organism evidence="4 5">
    <name type="scientific">Ephemerocybe angulata</name>
    <dbReference type="NCBI Taxonomy" id="980116"/>
    <lineage>
        <taxon>Eukaryota</taxon>
        <taxon>Fungi</taxon>
        <taxon>Dikarya</taxon>
        <taxon>Basidiomycota</taxon>
        <taxon>Agaricomycotina</taxon>
        <taxon>Agaricomycetes</taxon>
        <taxon>Agaricomycetidae</taxon>
        <taxon>Agaricales</taxon>
        <taxon>Agaricineae</taxon>
        <taxon>Psathyrellaceae</taxon>
        <taxon>Ephemerocybe</taxon>
    </lineage>
</organism>
<dbReference type="Pfam" id="PF05057">
    <property type="entry name" value="DUF676"/>
    <property type="match status" value="1"/>
</dbReference>
<dbReference type="PANTHER" id="PTHR12482">
    <property type="entry name" value="LIPASE ROG1-RELATED-RELATED"/>
    <property type="match status" value="1"/>
</dbReference>
<dbReference type="InterPro" id="IPR029058">
    <property type="entry name" value="AB_hydrolase_fold"/>
</dbReference>
<protein>
    <recommendedName>
        <fullName evidence="3">DUF676 domain-containing protein</fullName>
    </recommendedName>
</protein>
<keyword evidence="2" id="KW-0812">Transmembrane</keyword>
<dbReference type="Gene3D" id="3.40.50.1820">
    <property type="entry name" value="alpha/beta hydrolase"/>
    <property type="match status" value="1"/>
</dbReference>
<dbReference type="AlphaFoldDB" id="A0A8H5FIU4"/>